<comment type="caution">
    <text evidence="2">The sequence shown here is derived from an EMBL/GenBank/DDBJ whole genome shotgun (WGS) entry which is preliminary data.</text>
</comment>
<dbReference type="GO" id="GO:0016020">
    <property type="term" value="C:membrane"/>
    <property type="evidence" value="ECO:0007669"/>
    <property type="project" value="TreeGrafter"/>
</dbReference>
<name>A0A5M3WYS6_9ACTN</name>
<dbReference type="GO" id="GO:0047372">
    <property type="term" value="F:monoacylglycerol lipase activity"/>
    <property type="evidence" value="ECO:0007669"/>
    <property type="project" value="TreeGrafter"/>
</dbReference>
<dbReference type="PRINTS" id="PR00111">
    <property type="entry name" value="ABHYDROLASE"/>
</dbReference>
<dbReference type="InterPro" id="IPR000073">
    <property type="entry name" value="AB_hydrolase_1"/>
</dbReference>
<feature type="domain" description="AB hydrolase-1" evidence="1">
    <location>
        <begin position="16"/>
        <end position="137"/>
    </location>
</feature>
<organism evidence="2 3">
    <name type="scientific">Acrocarpospora macrocephala</name>
    <dbReference type="NCBI Taxonomy" id="150177"/>
    <lineage>
        <taxon>Bacteria</taxon>
        <taxon>Bacillati</taxon>
        <taxon>Actinomycetota</taxon>
        <taxon>Actinomycetes</taxon>
        <taxon>Streptosporangiales</taxon>
        <taxon>Streptosporangiaceae</taxon>
        <taxon>Acrocarpospora</taxon>
    </lineage>
</organism>
<evidence type="ECO:0000259" key="1">
    <source>
        <dbReference type="Pfam" id="PF00561"/>
    </source>
</evidence>
<dbReference type="PANTHER" id="PTHR43798:SF33">
    <property type="entry name" value="HYDROLASE, PUTATIVE (AFU_ORTHOLOGUE AFUA_2G14860)-RELATED"/>
    <property type="match status" value="1"/>
</dbReference>
<dbReference type="InterPro" id="IPR050266">
    <property type="entry name" value="AB_hydrolase_sf"/>
</dbReference>
<evidence type="ECO:0000313" key="3">
    <source>
        <dbReference type="Proteomes" id="UP000331127"/>
    </source>
</evidence>
<sequence length="298" mass="33488">MNGRRLHVWCEGDRGPTVVVATGIGSNCLEWVRIQRQLVPDHRVVLYDRGGLGWSEWVPGRRSSVELAEELHATLEAADIPGPYVLVGHSLGGSINRIYAARHPDNVAGLVLIDASHELSFEKIVKEFGWRMGDFDRWRRALTRYVLRPRGIERARVQALGHRHHHDDAALTVPAEWVEAAVALTLSSRRRRAVVAELLQNGSSAKKDLAAERRSFGDLPLTVITRSVTSVDTYFGFRDPEFARRWMKIWMPLQEDLATLSDNSRHVIASNAAHYVHVDEPDLVASAIIDMCEAVRKS</sequence>
<dbReference type="PANTHER" id="PTHR43798">
    <property type="entry name" value="MONOACYLGLYCEROL LIPASE"/>
    <property type="match status" value="1"/>
</dbReference>
<accession>A0A5M3WYS6</accession>
<dbReference type="AlphaFoldDB" id="A0A5M3WYS6"/>
<proteinExistence type="predicted"/>
<protein>
    <recommendedName>
        <fullName evidence="1">AB hydrolase-1 domain-containing protein</fullName>
    </recommendedName>
</protein>
<dbReference type="InterPro" id="IPR029058">
    <property type="entry name" value="AB_hydrolase_fold"/>
</dbReference>
<dbReference type="Proteomes" id="UP000331127">
    <property type="component" value="Unassembled WGS sequence"/>
</dbReference>
<dbReference type="Gene3D" id="3.40.50.1820">
    <property type="entry name" value="alpha/beta hydrolase"/>
    <property type="match status" value="1"/>
</dbReference>
<reference evidence="2 3" key="1">
    <citation type="submission" date="2019-10" db="EMBL/GenBank/DDBJ databases">
        <title>Whole genome shotgun sequence of Acrocarpospora macrocephala NBRC 16266.</title>
        <authorList>
            <person name="Ichikawa N."/>
            <person name="Kimura A."/>
            <person name="Kitahashi Y."/>
            <person name="Komaki H."/>
            <person name="Oguchi A."/>
        </authorList>
    </citation>
    <scope>NUCLEOTIDE SEQUENCE [LARGE SCALE GENOMIC DNA]</scope>
    <source>
        <strain evidence="2 3">NBRC 16266</strain>
    </source>
</reference>
<dbReference type="Pfam" id="PF00561">
    <property type="entry name" value="Abhydrolase_1"/>
    <property type="match status" value="1"/>
</dbReference>
<dbReference type="SUPFAM" id="SSF53474">
    <property type="entry name" value="alpha/beta-Hydrolases"/>
    <property type="match status" value="1"/>
</dbReference>
<keyword evidence="3" id="KW-1185">Reference proteome</keyword>
<dbReference type="GO" id="GO:0046464">
    <property type="term" value="P:acylglycerol catabolic process"/>
    <property type="evidence" value="ECO:0007669"/>
    <property type="project" value="TreeGrafter"/>
</dbReference>
<dbReference type="EMBL" id="BLAE01000041">
    <property type="protein sequence ID" value="GES13039.1"/>
    <property type="molecule type" value="Genomic_DNA"/>
</dbReference>
<evidence type="ECO:0000313" key="2">
    <source>
        <dbReference type="EMBL" id="GES13039.1"/>
    </source>
</evidence>
<gene>
    <name evidence="2" type="ORF">Amac_066360</name>
</gene>